<dbReference type="Gene3D" id="3.30.200.20">
    <property type="entry name" value="Phosphorylase Kinase, domain 1"/>
    <property type="match status" value="1"/>
</dbReference>
<proteinExistence type="predicted"/>
<feature type="region of interest" description="Disordered" evidence="8">
    <location>
        <begin position="296"/>
        <end position="330"/>
    </location>
</feature>
<keyword evidence="2 10" id="KW-0723">Serine/threonine-protein kinase</keyword>
<dbReference type="PROSITE" id="PS00108">
    <property type="entry name" value="PROTEIN_KINASE_ST"/>
    <property type="match status" value="1"/>
</dbReference>
<sequence>MVERGDVFAGYRIEGLLGRGGMGEVYRAWHPRLPKLVALKLLNRDLLSDTEVRARFEREADLVARLEHVGIVAVLDRGEQDGRLWMTMQYVDGHDATRLDQGATAVGLVVHVVESVAAALDYAHGRGMLHRDVKPANILLERPSTAGVPPRVLLADFGIARLRADAARLTRTGVFTATLTYASPEQMTTGRVVPASDQYSLACSLFRLLTGGGPFDAPDPVQIITGHLQLPPPPITAVRPDLPAGLDAVLVRALAKRPEDRYPSCGEFAAAARAAVSRPETTVPEAISARSAPTVLNVSAPPAPTVRASDPAPAPASPAPVGKTPTKGSRSRSRAVLAAAVLAVVAAVVVVAATSTSRDGGSGAPAAARSTTPDAAAIHASYAAAESARSAANEKINATRALFPTLLPQNDDGNFMGIAPSGADCTGLADGRAANEDFLGHIDAVGRWVCNQRLPGAVERRYIIAVFATATAAQAAVNTLAARPTLIVKDETETFVRTWSDPLRTHPPSDLRDEKLAVTFAPDLPRAHIVIYAHQHDYEPLLPWWRQTTL</sequence>
<dbReference type="SUPFAM" id="SSF56112">
    <property type="entry name" value="Protein kinase-like (PK-like)"/>
    <property type="match status" value="1"/>
</dbReference>
<feature type="binding site" evidence="7">
    <location>
        <position position="40"/>
    </location>
    <ligand>
        <name>ATP</name>
        <dbReference type="ChEBI" id="CHEBI:30616"/>
    </ligand>
</feature>
<reference evidence="10 11" key="1">
    <citation type="submission" date="2018-09" db="EMBL/GenBank/DDBJ databases">
        <title>YIM PH21274 draft genome.</title>
        <authorList>
            <person name="Miao C."/>
        </authorList>
    </citation>
    <scope>NUCLEOTIDE SEQUENCE [LARGE SCALE GENOMIC DNA]</scope>
    <source>
        <strain evidence="10 11">YIM PH 21724</strain>
    </source>
</reference>
<feature type="domain" description="Protein kinase" evidence="9">
    <location>
        <begin position="11"/>
        <end position="276"/>
    </location>
</feature>
<dbReference type="Gene3D" id="1.10.510.10">
    <property type="entry name" value="Transferase(Phosphotransferase) domain 1"/>
    <property type="match status" value="1"/>
</dbReference>
<evidence type="ECO:0000256" key="3">
    <source>
        <dbReference type="ARBA" id="ARBA00022679"/>
    </source>
</evidence>
<dbReference type="EC" id="2.7.11.1" evidence="1"/>
<dbReference type="GO" id="GO:0005524">
    <property type="term" value="F:ATP binding"/>
    <property type="evidence" value="ECO:0007669"/>
    <property type="project" value="UniProtKB-UniRule"/>
</dbReference>
<dbReference type="SMART" id="SM00220">
    <property type="entry name" value="S_TKc"/>
    <property type="match status" value="1"/>
</dbReference>
<evidence type="ECO:0000313" key="10">
    <source>
        <dbReference type="EMBL" id="RJO70629.1"/>
    </source>
</evidence>
<evidence type="ECO:0000256" key="4">
    <source>
        <dbReference type="ARBA" id="ARBA00022741"/>
    </source>
</evidence>
<dbReference type="InterPro" id="IPR017441">
    <property type="entry name" value="Protein_kinase_ATP_BS"/>
</dbReference>
<comment type="caution">
    <text evidence="10">The sequence shown here is derived from an EMBL/GenBank/DDBJ whole genome shotgun (WGS) entry which is preliminary data.</text>
</comment>
<dbReference type="Proteomes" id="UP000266677">
    <property type="component" value="Unassembled WGS sequence"/>
</dbReference>
<dbReference type="OrthoDB" id="9762169at2"/>
<gene>
    <name evidence="10" type="ORF">D5S18_25760</name>
</gene>
<keyword evidence="5 10" id="KW-0418">Kinase</keyword>
<dbReference type="CDD" id="cd14014">
    <property type="entry name" value="STKc_PknB_like"/>
    <property type="match status" value="1"/>
</dbReference>
<dbReference type="InterPro" id="IPR008271">
    <property type="entry name" value="Ser/Thr_kinase_AS"/>
</dbReference>
<evidence type="ECO:0000313" key="11">
    <source>
        <dbReference type="Proteomes" id="UP000266677"/>
    </source>
</evidence>
<evidence type="ECO:0000259" key="9">
    <source>
        <dbReference type="PROSITE" id="PS50011"/>
    </source>
</evidence>
<evidence type="ECO:0000256" key="8">
    <source>
        <dbReference type="SAM" id="MobiDB-lite"/>
    </source>
</evidence>
<keyword evidence="4 7" id="KW-0547">Nucleotide-binding</keyword>
<protein>
    <recommendedName>
        <fullName evidence="1">non-specific serine/threonine protein kinase</fullName>
        <ecNumber evidence="1">2.7.11.1</ecNumber>
    </recommendedName>
</protein>
<dbReference type="GO" id="GO:0004674">
    <property type="term" value="F:protein serine/threonine kinase activity"/>
    <property type="evidence" value="ECO:0007669"/>
    <property type="project" value="UniProtKB-KW"/>
</dbReference>
<dbReference type="PROSITE" id="PS50011">
    <property type="entry name" value="PROTEIN_KINASE_DOM"/>
    <property type="match status" value="1"/>
</dbReference>
<dbReference type="PANTHER" id="PTHR43289">
    <property type="entry name" value="MITOGEN-ACTIVATED PROTEIN KINASE KINASE KINASE 20-RELATED"/>
    <property type="match status" value="1"/>
</dbReference>
<dbReference type="EMBL" id="QZFU01000036">
    <property type="protein sequence ID" value="RJO70629.1"/>
    <property type="molecule type" value="Genomic_DNA"/>
</dbReference>
<dbReference type="AlphaFoldDB" id="A0A3A4KDT1"/>
<dbReference type="PROSITE" id="PS00107">
    <property type="entry name" value="PROTEIN_KINASE_ATP"/>
    <property type="match status" value="1"/>
</dbReference>
<dbReference type="InterPro" id="IPR000719">
    <property type="entry name" value="Prot_kinase_dom"/>
</dbReference>
<accession>A0A3A4KDT1</accession>
<evidence type="ECO:0000256" key="2">
    <source>
        <dbReference type="ARBA" id="ARBA00022527"/>
    </source>
</evidence>
<dbReference type="PANTHER" id="PTHR43289:SF6">
    <property type="entry name" value="SERINE_THREONINE-PROTEIN KINASE NEKL-3"/>
    <property type="match status" value="1"/>
</dbReference>
<organism evidence="10 11">
    <name type="scientific">Nocardia panacis</name>
    <dbReference type="NCBI Taxonomy" id="2340916"/>
    <lineage>
        <taxon>Bacteria</taxon>
        <taxon>Bacillati</taxon>
        <taxon>Actinomycetota</taxon>
        <taxon>Actinomycetes</taxon>
        <taxon>Mycobacteriales</taxon>
        <taxon>Nocardiaceae</taxon>
        <taxon>Nocardia</taxon>
    </lineage>
</organism>
<dbReference type="Pfam" id="PF00069">
    <property type="entry name" value="Pkinase"/>
    <property type="match status" value="1"/>
</dbReference>
<evidence type="ECO:0000256" key="6">
    <source>
        <dbReference type="ARBA" id="ARBA00022840"/>
    </source>
</evidence>
<evidence type="ECO:0000256" key="7">
    <source>
        <dbReference type="PROSITE-ProRule" id="PRU10141"/>
    </source>
</evidence>
<dbReference type="InterPro" id="IPR011009">
    <property type="entry name" value="Kinase-like_dom_sf"/>
</dbReference>
<evidence type="ECO:0000256" key="5">
    <source>
        <dbReference type="ARBA" id="ARBA00022777"/>
    </source>
</evidence>
<keyword evidence="11" id="KW-1185">Reference proteome</keyword>
<name>A0A3A4KDT1_9NOCA</name>
<evidence type="ECO:0000256" key="1">
    <source>
        <dbReference type="ARBA" id="ARBA00012513"/>
    </source>
</evidence>
<keyword evidence="6 7" id="KW-0067">ATP-binding</keyword>
<keyword evidence="3" id="KW-0808">Transferase</keyword>